<protein>
    <submittedName>
        <fullName evidence="2">Putative alkaline shock family protein YloU</fullName>
    </submittedName>
</protein>
<accession>A0A4R8H8Q3</accession>
<dbReference type="PANTHER" id="PTHR34297:SF2">
    <property type="entry name" value="ASP23_GLS24 FAMILY ENVELOPE STRESS RESPONSE PROTEIN"/>
    <property type="match status" value="1"/>
</dbReference>
<dbReference type="Pfam" id="PF03780">
    <property type="entry name" value="Asp23"/>
    <property type="match status" value="1"/>
</dbReference>
<name>A0A4R8H8Q3_9FIRM</name>
<gene>
    <name evidence="2" type="ORF">C7959_108114</name>
</gene>
<dbReference type="EMBL" id="SOEG01000008">
    <property type="protein sequence ID" value="TDX52192.1"/>
    <property type="molecule type" value="Genomic_DNA"/>
</dbReference>
<keyword evidence="3" id="KW-1185">Reference proteome</keyword>
<dbReference type="AlphaFoldDB" id="A0A4R8H8Q3"/>
<reference evidence="2 3" key="1">
    <citation type="submission" date="2019-03" db="EMBL/GenBank/DDBJ databases">
        <title>Subsurface microbial communities from deep shales in Ohio and West Virginia, USA.</title>
        <authorList>
            <person name="Wrighton K."/>
        </authorList>
    </citation>
    <scope>NUCLEOTIDE SEQUENCE [LARGE SCALE GENOMIC DNA]</scope>
    <source>
        <strain evidence="2 3">MSL 6dP</strain>
    </source>
</reference>
<proteinExistence type="inferred from homology"/>
<organism evidence="2 3">
    <name type="scientific">Orenia marismortui</name>
    <dbReference type="NCBI Taxonomy" id="46469"/>
    <lineage>
        <taxon>Bacteria</taxon>
        <taxon>Bacillati</taxon>
        <taxon>Bacillota</taxon>
        <taxon>Clostridia</taxon>
        <taxon>Halanaerobiales</taxon>
        <taxon>Halobacteroidaceae</taxon>
        <taxon>Orenia</taxon>
    </lineage>
</organism>
<dbReference type="InterPro" id="IPR005531">
    <property type="entry name" value="Asp23"/>
</dbReference>
<dbReference type="STRING" id="926561.GCA_000379025_02653"/>
<evidence type="ECO:0000256" key="1">
    <source>
        <dbReference type="ARBA" id="ARBA00005721"/>
    </source>
</evidence>
<comment type="similarity">
    <text evidence="1">Belongs to the asp23 family.</text>
</comment>
<dbReference type="RefSeq" id="WP_018249797.1">
    <property type="nucleotide sequence ID" value="NZ_SOEG01000008.1"/>
</dbReference>
<dbReference type="PANTHER" id="PTHR34297">
    <property type="entry name" value="HYPOTHETICAL CYTOSOLIC PROTEIN-RELATED"/>
    <property type="match status" value="1"/>
</dbReference>
<sequence>MKTGQELTNELGMVKISEDVISIIAGLAAMECYGLVGMASKSFQEGLAKLLGTEHLSNGVEVEINEEGVKVDLYIIVEYGTKISEVAHNVIDRVKYTLEEMTGVSVLEVNINVQGVRVNNAT</sequence>
<evidence type="ECO:0000313" key="2">
    <source>
        <dbReference type="EMBL" id="TDX52192.1"/>
    </source>
</evidence>
<dbReference type="Proteomes" id="UP000295832">
    <property type="component" value="Unassembled WGS sequence"/>
</dbReference>
<comment type="caution">
    <text evidence="2">The sequence shown here is derived from an EMBL/GenBank/DDBJ whole genome shotgun (WGS) entry which is preliminary data.</text>
</comment>
<evidence type="ECO:0000313" key="3">
    <source>
        <dbReference type="Proteomes" id="UP000295832"/>
    </source>
</evidence>